<feature type="region of interest" description="Disordered" evidence="1">
    <location>
        <begin position="79"/>
        <end position="98"/>
    </location>
</feature>
<name>A0A7S2A2Y7_TRICV</name>
<reference evidence="2" key="1">
    <citation type="submission" date="2021-01" db="EMBL/GenBank/DDBJ databases">
        <authorList>
            <person name="Corre E."/>
            <person name="Pelletier E."/>
            <person name="Niang G."/>
            <person name="Scheremetjew M."/>
            <person name="Finn R."/>
            <person name="Kale V."/>
            <person name="Holt S."/>
            <person name="Cochrane G."/>
            <person name="Meng A."/>
            <person name="Brown T."/>
            <person name="Cohen L."/>
        </authorList>
    </citation>
    <scope>NUCLEOTIDE SEQUENCE</scope>
    <source>
        <strain evidence="2">Grunow 1884</strain>
    </source>
</reference>
<feature type="compositionally biased region" description="Basic and acidic residues" evidence="1">
    <location>
        <begin position="89"/>
        <end position="98"/>
    </location>
</feature>
<dbReference type="EMBL" id="HBGO01031902">
    <property type="protein sequence ID" value="CAD9356280.1"/>
    <property type="molecule type" value="Transcribed_RNA"/>
</dbReference>
<evidence type="ECO:0000313" key="2">
    <source>
        <dbReference type="EMBL" id="CAD9356280.1"/>
    </source>
</evidence>
<protein>
    <submittedName>
        <fullName evidence="2">Uncharacterized protein</fullName>
    </submittedName>
</protein>
<organism evidence="2">
    <name type="scientific">Trieres chinensis</name>
    <name type="common">Marine centric diatom</name>
    <name type="synonym">Odontella sinensis</name>
    <dbReference type="NCBI Taxonomy" id="1514140"/>
    <lineage>
        <taxon>Eukaryota</taxon>
        <taxon>Sar</taxon>
        <taxon>Stramenopiles</taxon>
        <taxon>Ochrophyta</taxon>
        <taxon>Bacillariophyta</taxon>
        <taxon>Mediophyceae</taxon>
        <taxon>Biddulphiophycidae</taxon>
        <taxon>Eupodiscales</taxon>
        <taxon>Parodontellaceae</taxon>
        <taxon>Trieres</taxon>
    </lineage>
</organism>
<accession>A0A7S2A2Y7</accession>
<evidence type="ECO:0000256" key="1">
    <source>
        <dbReference type="SAM" id="MobiDB-lite"/>
    </source>
</evidence>
<sequence>MNINKEEKLSISAIPSLDCVDRLVERNFFSTHERVEMIFHGRNNNARTDSMPLKFKLNSTLSGPQAGYVSSLSSLSRSSKACLQSDKNPPTKRDHTELSDYLSSLRNDIIKHVKEGKMSAGELPARSAGSRRITIAPKIGDENAGL</sequence>
<gene>
    <name evidence="2" type="ORF">OSIN01602_LOCUS18372</name>
</gene>
<dbReference type="AlphaFoldDB" id="A0A7S2A2Y7"/>
<proteinExistence type="predicted"/>